<gene>
    <name evidence="18" type="ORF">K8V15_05635</name>
</gene>
<feature type="domain" description="Glycosyl transferase family 51" evidence="17">
    <location>
        <begin position="77"/>
        <end position="250"/>
    </location>
</feature>
<dbReference type="Pfam" id="PF00912">
    <property type="entry name" value="Transgly"/>
    <property type="match status" value="1"/>
</dbReference>
<dbReference type="GO" id="GO:0030288">
    <property type="term" value="C:outer membrane-bounded periplasmic space"/>
    <property type="evidence" value="ECO:0007669"/>
    <property type="project" value="TreeGrafter"/>
</dbReference>
<evidence type="ECO:0000256" key="14">
    <source>
        <dbReference type="SAM" id="MobiDB-lite"/>
    </source>
</evidence>
<comment type="similarity">
    <text evidence="2">In the N-terminal section; belongs to the glycosyltransferase 51 family.</text>
</comment>
<dbReference type="InterPro" id="IPR001460">
    <property type="entry name" value="PCN-bd_Tpept"/>
</dbReference>
<feature type="compositionally biased region" description="Low complexity" evidence="14">
    <location>
        <begin position="753"/>
        <end position="767"/>
    </location>
</feature>
<name>A0A921EPR7_9ACTN</name>
<evidence type="ECO:0000313" key="19">
    <source>
        <dbReference type="Proteomes" id="UP000712713"/>
    </source>
</evidence>
<evidence type="ECO:0000256" key="11">
    <source>
        <dbReference type="ARBA" id="ARBA00023316"/>
    </source>
</evidence>
<keyword evidence="4" id="KW-0645">Protease</keyword>
<dbReference type="PANTHER" id="PTHR32282:SF34">
    <property type="entry name" value="PENICILLIN-BINDING PROTEIN 1A"/>
    <property type="match status" value="1"/>
</dbReference>
<dbReference type="InterPro" id="IPR001264">
    <property type="entry name" value="Glyco_trans_51"/>
</dbReference>
<dbReference type="GO" id="GO:0008955">
    <property type="term" value="F:peptidoglycan glycosyltransferase activity"/>
    <property type="evidence" value="ECO:0007669"/>
    <property type="project" value="UniProtKB-EC"/>
</dbReference>
<feature type="region of interest" description="Disordered" evidence="14">
    <location>
        <begin position="644"/>
        <end position="767"/>
    </location>
</feature>
<evidence type="ECO:0000256" key="15">
    <source>
        <dbReference type="SAM" id="Phobius"/>
    </source>
</evidence>
<keyword evidence="9" id="KW-0573">Peptidoglycan synthesis</keyword>
<reference evidence="18" key="1">
    <citation type="journal article" date="2021" name="PeerJ">
        <title>Extensive microbial diversity within the chicken gut microbiome revealed by metagenomics and culture.</title>
        <authorList>
            <person name="Gilroy R."/>
            <person name="Ravi A."/>
            <person name="Getino M."/>
            <person name="Pursley I."/>
            <person name="Horton D.L."/>
            <person name="Alikhan N.F."/>
            <person name="Baker D."/>
            <person name="Gharbi K."/>
            <person name="Hall N."/>
            <person name="Watson M."/>
            <person name="Adriaenssens E.M."/>
            <person name="Foster-Nyarko E."/>
            <person name="Jarju S."/>
            <person name="Secka A."/>
            <person name="Antonio M."/>
            <person name="Oren A."/>
            <person name="Chaudhuri R.R."/>
            <person name="La Ragione R."/>
            <person name="Hildebrand F."/>
            <person name="Pallen M.J."/>
        </authorList>
    </citation>
    <scope>NUCLEOTIDE SEQUENCE</scope>
    <source>
        <strain evidence="18">ChiGjej3B3-7470</strain>
    </source>
</reference>
<keyword evidence="15" id="KW-0472">Membrane</keyword>
<keyword evidence="15" id="KW-0812">Transmembrane</keyword>
<reference evidence="18" key="2">
    <citation type="submission" date="2021-09" db="EMBL/GenBank/DDBJ databases">
        <authorList>
            <person name="Gilroy R."/>
        </authorList>
    </citation>
    <scope>NUCLEOTIDE SEQUENCE</scope>
    <source>
        <strain evidence="18">ChiGjej3B3-7470</strain>
    </source>
</reference>
<keyword evidence="3" id="KW-0121">Carboxypeptidase</keyword>
<comment type="similarity">
    <text evidence="1">In the C-terminal section; belongs to the transpeptidase family.</text>
</comment>
<evidence type="ECO:0000256" key="3">
    <source>
        <dbReference type="ARBA" id="ARBA00022645"/>
    </source>
</evidence>
<comment type="catalytic activity">
    <reaction evidence="13">
        <text>[GlcNAc-(1-&gt;4)-Mur2Ac(oyl-L-Ala-gamma-D-Glu-L-Lys-D-Ala-D-Ala)](n)-di-trans,octa-cis-undecaprenyl diphosphate + beta-D-GlcNAc-(1-&gt;4)-Mur2Ac(oyl-L-Ala-gamma-D-Glu-L-Lys-D-Ala-D-Ala)-di-trans,octa-cis-undecaprenyl diphosphate = [GlcNAc-(1-&gt;4)-Mur2Ac(oyl-L-Ala-gamma-D-Glu-L-Lys-D-Ala-D-Ala)](n+1)-di-trans,octa-cis-undecaprenyl diphosphate + di-trans,octa-cis-undecaprenyl diphosphate + H(+)</text>
        <dbReference type="Rhea" id="RHEA:23708"/>
        <dbReference type="Rhea" id="RHEA-COMP:9602"/>
        <dbReference type="Rhea" id="RHEA-COMP:9603"/>
        <dbReference type="ChEBI" id="CHEBI:15378"/>
        <dbReference type="ChEBI" id="CHEBI:58405"/>
        <dbReference type="ChEBI" id="CHEBI:60033"/>
        <dbReference type="ChEBI" id="CHEBI:78435"/>
        <dbReference type="EC" id="2.4.99.28"/>
    </reaction>
</comment>
<feature type="domain" description="Penicillin-binding protein transpeptidase" evidence="16">
    <location>
        <begin position="355"/>
        <end position="599"/>
    </location>
</feature>
<dbReference type="Gene3D" id="1.10.3810.10">
    <property type="entry name" value="Biosynthetic peptidoglycan transglycosylase-like"/>
    <property type="match status" value="1"/>
</dbReference>
<accession>A0A921EPR7</accession>
<evidence type="ECO:0000256" key="12">
    <source>
        <dbReference type="ARBA" id="ARBA00034000"/>
    </source>
</evidence>
<feature type="compositionally biased region" description="Low complexity" evidence="14">
    <location>
        <begin position="725"/>
        <end position="736"/>
    </location>
</feature>
<keyword evidence="11" id="KW-0961">Cell wall biogenesis/degradation</keyword>
<dbReference type="SUPFAM" id="SSF53955">
    <property type="entry name" value="Lysozyme-like"/>
    <property type="match status" value="1"/>
</dbReference>
<sequence>MATKKAAKPRRAKRQKSRARKFWGRLGIAALVGFIILSLAGMGTFFYLYSTTKLPDPNSDFTTNTTFLFYKDGETQLGSLAVQNRVTIPYEQMPEVMKQAVVAAENRSFWEDPGFSVSGIARSAWSIARGGELQGGSTITQQYIKILYLDSGQRMSRKVKELMLATKMGRELPKEEILEGYLNTIYFGRGAYGIEAAAKSYFLKPAADLTVEEAAALAAILNNPAGFNPSGGEAKRERLLGRYQYVVDGMLDMGYITQEQHAKARPALPEFPEVPVNNRYGGPKGFLIKMVEDELEDLGFSAAEVQGGGLKVVTTLDKRMQDSAVEVAQRYAKQATDDGRDGAAAGQLKVALSSVDTATGGLLAMYGGADYVENSRNWASTPRAAASTFKTFATVAGLRNGFSLKSLLNGDSFTPRGDSKPVNNQAGRNYGEVTLRKSVAESINTAFVDMTEQIPGGPEQVVKAANDAGAPTAGGWDLNNRIALGAAEVSPTNMANSYATLANGGKRNTVHVVAQVLDRNGDVLYEAKPANDQMIDGAVAANVTDALTAVVGEGTGRRAGELGRPVAGKTGTHEVDDTIQSGWFVGYTKQVSTAVMYVVGDSGTGDLRDYRRPGDRTFFGSSYPLMTWLDYMKVATEGMPVEQFDEPRPIVATRGKESQSPRPSASMTEETVIPSETPSETPSESPTPSPTPTPTPTEAVTPTETPTSEPTTVRPTPVPTPVPEPTTVAPTQPAETQSQQPSKPADPPARKPTATATGAGATATANA</sequence>
<feature type="transmembrane region" description="Helical" evidence="15">
    <location>
        <begin position="22"/>
        <end position="49"/>
    </location>
</feature>
<dbReference type="GO" id="GO:0071555">
    <property type="term" value="P:cell wall organization"/>
    <property type="evidence" value="ECO:0007669"/>
    <property type="project" value="UniProtKB-KW"/>
</dbReference>
<keyword evidence="10" id="KW-0511">Multifunctional enzyme</keyword>
<dbReference type="GO" id="GO:0008658">
    <property type="term" value="F:penicillin binding"/>
    <property type="evidence" value="ECO:0007669"/>
    <property type="project" value="InterPro"/>
</dbReference>
<dbReference type="InterPro" id="IPR023346">
    <property type="entry name" value="Lysozyme-like_dom_sf"/>
</dbReference>
<keyword evidence="7" id="KW-0378">Hydrolase</keyword>
<dbReference type="Proteomes" id="UP000712713">
    <property type="component" value="Unassembled WGS sequence"/>
</dbReference>
<dbReference type="EMBL" id="DYZF01000140">
    <property type="protein sequence ID" value="HJE51445.1"/>
    <property type="molecule type" value="Genomic_DNA"/>
</dbReference>
<dbReference type="PANTHER" id="PTHR32282">
    <property type="entry name" value="BINDING PROTEIN TRANSPEPTIDASE, PUTATIVE-RELATED"/>
    <property type="match status" value="1"/>
</dbReference>
<evidence type="ECO:0000313" key="18">
    <source>
        <dbReference type="EMBL" id="HJE51445.1"/>
    </source>
</evidence>
<dbReference type="GO" id="GO:0008360">
    <property type="term" value="P:regulation of cell shape"/>
    <property type="evidence" value="ECO:0007669"/>
    <property type="project" value="UniProtKB-KW"/>
</dbReference>
<dbReference type="AlphaFoldDB" id="A0A921EPR7"/>
<dbReference type="InterPro" id="IPR050396">
    <property type="entry name" value="Glycosyltr_51/Transpeptidase"/>
</dbReference>
<dbReference type="GO" id="GO:0009002">
    <property type="term" value="F:serine-type D-Ala-D-Ala carboxypeptidase activity"/>
    <property type="evidence" value="ECO:0007669"/>
    <property type="project" value="UniProtKB-EC"/>
</dbReference>
<evidence type="ECO:0000256" key="1">
    <source>
        <dbReference type="ARBA" id="ARBA00007090"/>
    </source>
</evidence>
<keyword evidence="6" id="KW-0808">Transferase</keyword>
<evidence type="ECO:0000256" key="13">
    <source>
        <dbReference type="ARBA" id="ARBA00049902"/>
    </source>
</evidence>
<dbReference type="GO" id="GO:0009252">
    <property type="term" value="P:peptidoglycan biosynthetic process"/>
    <property type="evidence" value="ECO:0007669"/>
    <property type="project" value="UniProtKB-KW"/>
</dbReference>
<keyword evidence="5" id="KW-0328">Glycosyltransferase</keyword>
<dbReference type="InterPro" id="IPR012338">
    <property type="entry name" value="Beta-lactam/transpept-like"/>
</dbReference>
<evidence type="ECO:0000256" key="9">
    <source>
        <dbReference type="ARBA" id="ARBA00022984"/>
    </source>
</evidence>
<evidence type="ECO:0000256" key="7">
    <source>
        <dbReference type="ARBA" id="ARBA00022801"/>
    </source>
</evidence>
<evidence type="ECO:0000256" key="2">
    <source>
        <dbReference type="ARBA" id="ARBA00007739"/>
    </source>
</evidence>
<feature type="compositionally biased region" description="Low complexity" evidence="14">
    <location>
        <begin position="696"/>
        <end position="715"/>
    </location>
</feature>
<dbReference type="SUPFAM" id="SSF56601">
    <property type="entry name" value="beta-lactamase/transpeptidase-like"/>
    <property type="match status" value="1"/>
</dbReference>
<dbReference type="InterPro" id="IPR036950">
    <property type="entry name" value="PBP_transglycosylase"/>
</dbReference>
<organism evidence="18 19">
    <name type="scientific">Tessaracoccus flavescens</name>
    <dbReference type="NCBI Taxonomy" id="399497"/>
    <lineage>
        <taxon>Bacteria</taxon>
        <taxon>Bacillati</taxon>
        <taxon>Actinomycetota</taxon>
        <taxon>Actinomycetes</taxon>
        <taxon>Propionibacteriales</taxon>
        <taxon>Propionibacteriaceae</taxon>
        <taxon>Tessaracoccus</taxon>
    </lineage>
</organism>
<evidence type="ECO:0000259" key="17">
    <source>
        <dbReference type="Pfam" id="PF00912"/>
    </source>
</evidence>
<feature type="compositionally biased region" description="Pro residues" evidence="14">
    <location>
        <begin position="685"/>
        <end position="695"/>
    </location>
</feature>
<evidence type="ECO:0000256" key="4">
    <source>
        <dbReference type="ARBA" id="ARBA00022670"/>
    </source>
</evidence>
<dbReference type="Gene3D" id="3.40.710.10">
    <property type="entry name" value="DD-peptidase/beta-lactamase superfamily"/>
    <property type="match status" value="1"/>
</dbReference>
<dbReference type="FunFam" id="1.10.3810.10:FF:000001">
    <property type="entry name" value="Penicillin-binding protein 1A"/>
    <property type="match status" value="1"/>
</dbReference>
<evidence type="ECO:0000256" key="6">
    <source>
        <dbReference type="ARBA" id="ARBA00022679"/>
    </source>
</evidence>
<feature type="compositionally biased region" description="Low complexity" evidence="14">
    <location>
        <begin position="668"/>
        <end position="684"/>
    </location>
</feature>
<evidence type="ECO:0000256" key="10">
    <source>
        <dbReference type="ARBA" id="ARBA00023268"/>
    </source>
</evidence>
<evidence type="ECO:0000256" key="5">
    <source>
        <dbReference type="ARBA" id="ARBA00022676"/>
    </source>
</evidence>
<keyword evidence="15" id="KW-1133">Transmembrane helix</keyword>
<evidence type="ECO:0000256" key="8">
    <source>
        <dbReference type="ARBA" id="ARBA00022960"/>
    </source>
</evidence>
<protein>
    <submittedName>
        <fullName evidence="18">Penicillin-binding protein</fullName>
    </submittedName>
</protein>
<keyword evidence="8" id="KW-0133">Cell shape</keyword>
<dbReference type="Pfam" id="PF00905">
    <property type="entry name" value="Transpeptidase"/>
    <property type="match status" value="1"/>
</dbReference>
<comment type="catalytic activity">
    <reaction evidence="12">
        <text>Preferential cleavage: (Ac)2-L-Lys-D-Ala-|-D-Ala. Also transpeptidation of peptidyl-alanyl moieties that are N-acyl substituents of D-alanine.</text>
        <dbReference type="EC" id="3.4.16.4"/>
    </reaction>
</comment>
<dbReference type="GO" id="GO:0006508">
    <property type="term" value="P:proteolysis"/>
    <property type="evidence" value="ECO:0007669"/>
    <property type="project" value="UniProtKB-KW"/>
</dbReference>
<comment type="caution">
    <text evidence="18">The sequence shown here is derived from an EMBL/GenBank/DDBJ whole genome shotgun (WGS) entry which is preliminary data.</text>
</comment>
<evidence type="ECO:0000259" key="16">
    <source>
        <dbReference type="Pfam" id="PF00905"/>
    </source>
</evidence>
<proteinExistence type="inferred from homology"/>